<evidence type="ECO:0000256" key="7">
    <source>
        <dbReference type="RuleBase" id="RU362048"/>
    </source>
</evidence>
<evidence type="ECO:0000256" key="4">
    <source>
        <dbReference type="ARBA" id="ARBA00022692"/>
    </source>
</evidence>
<dbReference type="RefSeq" id="WP_147012705.1">
    <property type="nucleotide sequence ID" value="NZ_VORB01000001.1"/>
</dbReference>
<dbReference type="AlphaFoldDB" id="A0A5C6VIH2"/>
<accession>A0A5C6VIH2</accession>
<dbReference type="EMBL" id="VORB01000001">
    <property type="protein sequence ID" value="TXC85352.1"/>
    <property type="molecule type" value="Genomic_DNA"/>
</dbReference>
<dbReference type="NCBIfam" id="TIGR00427">
    <property type="entry name" value="NAAT family transporter"/>
    <property type="match status" value="1"/>
</dbReference>
<gene>
    <name evidence="8" type="ORF">FRX97_01635</name>
</gene>
<keyword evidence="6 7" id="KW-0472">Membrane</keyword>
<name>A0A5C6VIH2_9FLAO</name>
<keyword evidence="5 7" id="KW-1133">Transmembrane helix</keyword>
<feature type="transmembrane region" description="Helical" evidence="7">
    <location>
        <begin position="12"/>
        <end position="34"/>
    </location>
</feature>
<dbReference type="PANTHER" id="PTHR33508:SF1">
    <property type="entry name" value="UPF0056 MEMBRANE PROTEIN YHCE"/>
    <property type="match status" value="1"/>
</dbReference>
<proteinExistence type="inferred from homology"/>
<feature type="transmembrane region" description="Helical" evidence="7">
    <location>
        <begin position="190"/>
        <end position="214"/>
    </location>
</feature>
<feature type="transmembrane region" description="Helical" evidence="7">
    <location>
        <begin position="119"/>
        <end position="139"/>
    </location>
</feature>
<comment type="similarity">
    <text evidence="2 7">Belongs to the UPF0056 (MarC) family.</text>
</comment>
<evidence type="ECO:0000256" key="3">
    <source>
        <dbReference type="ARBA" id="ARBA00022475"/>
    </source>
</evidence>
<dbReference type="Pfam" id="PF01914">
    <property type="entry name" value="MarC"/>
    <property type="match status" value="1"/>
</dbReference>
<evidence type="ECO:0000256" key="1">
    <source>
        <dbReference type="ARBA" id="ARBA00004651"/>
    </source>
</evidence>
<dbReference type="Proteomes" id="UP000321168">
    <property type="component" value="Unassembled WGS sequence"/>
</dbReference>
<keyword evidence="3" id="KW-1003">Cell membrane</keyword>
<protein>
    <recommendedName>
        <fullName evidence="7">UPF0056 membrane protein</fullName>
    </recommendedName>
</protein>
<evidence type="ECO:0000313" key="9">
    <source>
        <dbReference type="Proteomes" id="UP000321168"/>
    </source>
</evidence>
<dbReference type="OrthoDB" id="21094at2"/>
<comment type="caution">
    <text evidence="8">The sequence shown here is derived from an EMBL/GenBank/DDBJ whole genome shotgun (WGS) entry which is preliminary data.</text>
</comment>
<evidence type="ECO:0000313" key="8">
    <source>
        <dbReference type="EMBL" id="TXC85352.1"/>
    </source>
</evidence>
<feature type="transmembrane region" description="Helical" evidence="7">
    <location>
        <begin position="151"/>
        <end position="169"/>
    </location>
</feature>
<dbReference type="GO" id="GO:0005886">
    <property type="term" value="C:plasma membrane"/>
    <property type="evidence" value="ECO:0007669"/>
    <property type="project" value="UniProtKB-SubCell"/>
</dbReference>
<feature type="transmembrane region" description="Helical" evidence="7">
    <location>
        <begin position="46"/>
        <end position="69"/>
    </location>
</feature>
<evidence type="ECO:0000256" key="6">
    <source>
        <dbReference type="ARBA" id="ARBA00023136"/>
    </source>
</evidence>
<sequence length="217" mass="23413">MNFNSVDFSLFLSLIAGLFSVVNPFGTMPVFMALTGRETPASRSQIALKAAIYFCLILLVSFFTGVYILKFFGITVDALRIAGGIIIFNSGTSLLKGEFEKNRSIDSKLKKEALEKEDITLTPLAIPMLAGPGSISYLIGINEEYHSAAQYVIVAGVIVLTAALTYFILRISPKIIAFLGEAGFKSLSRIMGFIVMSIGVQYVIGGISSVYLALINA</sequence>
<dbReference type="PANTHER" id="PTHR33508">
    <property type="entry name" value="UPF0056 MEMBRANE PROTEIN YHCE"/>
    <property type="match status" value="1"/>
</dbReference>
<comment type="subcellular location">
    <subcellularLocation>
        <location evidence="1 7">Cell membrane</location>
        <topology evidence="1 7">Multi-pass membrane protein</topology>
    </subcellularLocation>
</comment>
<evidence type="ECO:0000256" key="2">
    <source>
        <dbReference type="ARBA" id="ARBA00009784"/>
    </source>
</evidence>
<evidence type="ECO:0000256" key="5">
    <source>
        <dbReference type="ARBA" id="ARBA00022989"/>
    </source>
</evidence>
<organism evidence="8 9">
    <name type="scientific">Luteibaculum oceani</name>
    <dbReference type="NCBI Taxonomy" id="1294296"/>
    <lineage>
        <taxon>Bacteria</taxon>
        <taxon>Pseudomonadati</taxon>
        <taxon>Bacteroidota</taxon>
        <taxon>Flavobacteriia</taxon>
        <taxon>Flavobacteriales</taxon>
        <taxon>Luteibaculaceae</taxon>
        <taxon>Luteibaculum</taxon>
    </lineage>
</organism>
<keyword evidence="9" id="KW-1185">Reference proteome</keyword>
<reference evidence="8 9" key="1">
    <citation type="submission" date="2019-08" db="EMBL/GenBank/DDBJ databases">
        <title>Genome of Luteibaculum oceani JCM 18817.</title>
        <authorList>
            <person name="Bowman J.P."/>
        </authorList>
    </citation>
    <scope>NUCLEOTIDE SEQUENCE [LARGE SCALE GENOMIC DNA]</scope>
    <source>
        <strain evidence="8 9">JCM 18817</strain>
    </source>
</reference>
<dbReference type="InterPro" id="IPR002771">
    <property type="entry name" value="Multi_antbiot-R_MarC"/>
</dbReference>
<keyword evidence="4 7" id="KW-0812">Transmembrane</keyword>
<comment type="caution">
    <text evidence="7">Lacks conserved residue(s) required for the propagation of feature annotation.</text>
</comment>